<dbReference type="GO" id="GO:0016020">
    <property type="term" value="C:membrane"/>
    <property type="evidence" value="ECO:0000318"/>
    <property type="project" value="GO_Central"/>
</dbReference>
<feature type="transmembrane region" description="Helical" evidence="8">
    <location>
        <begin position="186"/>
        <end position="209"/>
    </location>
</feature>
<evidence type="ECO:0007829" key="12">
    <source>
        <dbReference type="PeptideAtlas" id="A0A804P1J8"/>
    </source>
</evidence>
<keyword evidence="5 8" id="KW-1133">Transmembrane helix</keyword>
<feature type="domain" description="Amino acid transporter transmembrane" evidence="9">
    <location>
        <begin position="31"/>
        <end position="263"/>
    </location>
</feature>
<keyword evidence="12" id="KW-1267">Proteomics identification</keyword>
<dbReference type="GO" id="GO:0003333">
    <property type="term" value="P:amino acid transmembrane transport"/>
    <property type="evidence" value="ECO:0000318"/>
    <property type="project" value="GO_Central"/>
</dbReference>
<dbReference type="OrthoDB" id="40134at2759"/>
<dbReference type="Gramene" id="Zm00001eb202080_T001">
    <property type="protein sequence ID" value="Zm00001eb202080_P001"/>
    <property type="gene ID" value="Zm00001eb202080"/>
</dbReference>
<dbReference type="AlphaFoldDB" id="A0A804P1J8"/>
<accession>A0A804P1J8</accession>
<gene>
    <name evidence="10" type="primary">LOC103654612</name>
</gene>
<evidence type="ECO:0000256" key="7">
    <source>
        <dbReference type="SAM" id="MobiDB-lite"/>
    </source>
</evidence>
<dbReference type="InterPro" id="IPR013057">
    <property type="entry name" value="AA_transpt_TM"/>
</dbReference>
<evidence type="ECO:0000256" key="3">
    <source>
        <dbReference type="ARBA" id="ARBA00022692"/>
    </source>
</evidence>
<sequence>MVASKAAPFDEVSSVEAGAYGGRDDDGRPRRTGTVWTASAHIITAVIGSGVLSLAWAIAQLGWAAGPAVMLLFAVVIYYTSTLLAECYRSGDPVAGKRNYTYMDAVRASLGGAKVRLCGAIQYANLFGVAIGYTIAASISMLAIKRADCFHAKGHKHACRSSSNPYMILFGVAEVVFSQIPDFDQIWWLSIVAAVMSFTYATIGLVLGIMQTVANGGFQGSLTGISIGAGVTPTEKVWRSLQAFGNIAFAYSYSIILIEIQASRAALFCSVQQFYSVPDPYGRSGHGQGAAAIRGQGDEEGDHGERGHHNGVLHAVRVHGLRRLRRRRAGQPPHRLRLLRALLAAGHRQRRHRRAPRRRLPGLLPAALRLRREVGSGHVARQRLHRPGVPRGPLRAQPVPPHLAHGVRVPHHRRRHAAPLLRRRRRPARRRLLLAAHRLLPHRDVRRAARRAQVEHALDLPPDAQRCVPPRVRRRRSGLHRRRHRRAQGVPPVQRLVQIGAQRGVCRAHE</sequence>
<dbReference type="GO" id="GO:0015171">
    <property type="term" value="F:amino acid transmembrane transporter activity"/>
    <property type="evidence" value="ECO:0000318"/>
    <property type="project" value="GO_Central"/>
</dbReference>
<reference evidence="11" key="1">
    <citation type="journal article" date="2009" name="Science">
        <title>The B73 maize genome: complexity, diversity, and dynamics.</title>
        <authorList>
            <person name="Schnable P.S."/>
            <person name="Ware D."/>
            <person name="Fulton R.S."/>
            <person name="Stein J.C."/>
            <person name="Wei F."/>
            <person name="Pasternak S."/>
            <person name="Liang C."/>
            <person name="Zhang J."/>
            <person name="Fulton L."/>
            <person name="Graves T.A."/>
            <person name="Minx P."/>
            <person name="Reily A.D."/>
            <person name="Courtney L."/>
            <person name="Kruchowski S.S."/>
            <person name="Tomlinson C."/>
            <person name="Strong C."/>
            <person name="Delehaunty K."/>
            <person name="Fronick C."/>
            <person name="Courtney B."/>
            <person name="Rock S.M."/>
            <person name="Belter E."/>
            <person name="Du F."/>
            <person name="Kim K."/>
            <person name="Abbott R.M."/>
            <person name="Cotton M."/>
            <person name="Levy A."/>
            <person name="Marchetto P."/>
            <person name="Ochoa K."/>
            <person name="Jackson S.M."/>
            <person name="Gillam B."/>
            <person name="Chen W."/>
            <person name="Yan L."/>
            <person name="Higginbotham J."/>
            <person name="Cardenas M."/>
            <person name="Waligorski J."/>
            <person name="Applebaum E."/>
            <person name="Phelps L."/>
            <person name="Falcone J."/>
            <person name="Kanchi K."/>
            <person name="Thane T."/>
            <person name="Scimone A."/>
            <person name="Thane N."/>
            <person name="Henke J."/>
            <person name="Wang T."/>
            <person name="Ruppert J."/>
            <person name="Shah N."/>
            <person name="Rotter K."/>
            <person name="Hodges J."/>
            <person name="Ingenthron E."/>
            <person name="Cordes M."/>
            <person name="Kohlberg S."/>
            <person name="Sgro J."/>
            <person name="Delgado B."/>
            <person name="Mead K."/>
            <person name="Chinwalla A."/>
            <person name="Leonard S."/>
            <person name="Crouse K."/>
            <person name="Collura K."/>
            <person name="Kudrna D."/>
            <person name="Currie J."/>
            <person name="He R."/>
            <person name="Angelova A."/>
            <person name="Rajasekar S."/>
            <person name="Mueller T."/>
            <person name="Lomeli R."/>
            <person name="Scara G."/>
            <person name="Ko A."/>
            <person name="Delaney K."/>
            <person name="Wissotski M."/>
            <person name="Lopez G."/>
            <person name="Campos D."/>
            <person name="Braidotti M."/>
            <person name="Ashley E."/>
            <person name="Golser W."/>
            <person name="Kim H."/>
            <person name="Lee S."/>
            <person name="Lin J."/>
            <person name="Dujmic Z."/>
            <person name="Kim W."/>
            <person name="Talag J."/>
            <person name="Zuccolo A."/>
            <person name="Fan C."/>
            <person name="Sebastian A."/>
            <person name="Kramer M."/>
            <person name="Spiegel L."/>
            <person name="Nascimento L."/>
            <person name="Zutavern T."/>
            <person name="Miller B."/>
            <person name="Ambroise C."/>
            <person name="Muller S."/>
            <person name="Spooner W."/>
            <person name="Narechania A."/>
            <person name="Ren L."/>
            <person name="Wei S."/>
            <person name="Kumari S."/>
            <person name="Faga B."/>
            <person name="Levy M.J."/>
            <person name="McMahan L."/>
            <person name="Van Buren P."/>
            <person name="Vaughn M.W."/>
            <person name="Ying K."/>
            <person name="Yeh C.-T."/>
            <person name="Emrich S.J."/>
            <person name="Jia Y."/>
            <person name="Kalyanaraman A."/>
            <person name="Hsia A.-P."/>
            <person name="Barbazuk W.B."/>
            <person name="Baucom R.S."/>
            <person name="Brutnell T.P."/>
            <person name="Carpita N.C."/>
            <person name="Chaparro C."/>
            <person name="Chia J.-M."/>
            <person name="Deragon J.-M."/>
            <person name="Estill J.C."/>
            <person name="Fu Y."/>
            <person name="Jeddeloh J.A."/>
            <person name="Han Y."/>
            <person name="Lee H."/>
            <person name="Li P."/>
            <person name="Lisch D.R."/>
            <person name="Liu S."/>
            <person name="Liu Z."/>
            <person name="Nagel D.H."/>
            <person name="McCann M.C."/>
            <person name="SanMiguel P."/>
            <person name="Myers A.M."/>
            <person name="Nettleton D."/>
            <person name="Nguyen J."/>
            <person name="Penning B.W."/>
            <person name="Ponnala L."/>
            <person name="Schneider K.L."/>
            <person name="Schwartz D.C."/>
            <person name="Sharma A."/>
            <person name="Soderlund C."/>
            <person name="Springer N.M."/>
            <person name="Sun Q."/>
            <person name="Wang H."/>
            <person name="Waterman M."/>
            <person name="Westerman R."/>
            <person name="Wolfgruber T.K."/>
            <person name="Yang L."/>
            <person name="Yu Y."/>
            <person name="Zhang L."/>
            <person name="Zhou S."/>
            <person name="Zhu Q."/>
            <person name="Bennetzen J.L."/>
            <person name="Dawe R.K."/>
            <person name="Jiang J."/>
            <person name="Jiang N."/>
            <person name="Presting G.G."/>
            <person name="Wessler S.R."/>
            <person name="Aluru S."/>
            <person name="Martienssen R.A."/>
            <person name="Clifton S.W."/>
            <person name="McCombie W.R."/>
            <person name="Wing R.A."/>
            <person name="Wilson R.K."/>
        </authorList>
    </citation>
    <scope>NUCLEOTIDE SEQUENCE [LARGE SCALE GENOMIC DNA]</scope>
    <source>
        <strain evidence="11">cv. B73</strain>
    </source>
</reference>
<comment type="subcellular location">
    <subcellularLocation>
        <location evidence="1">Membrane</location>
    </subcellularLocation>
</comment>
<reference evidence="10" key="3">
    <citation type="submission" date="2021-05" db="UniProtKB">
        <authorList>
            <consortium name="EnsemblPlants"/>
        </authorList>
    </citation>
    <scope>IDENTIFICATION</scope>
    <source>
        <strain evidence="10">cv. B73</strain>
    </source>
</reference>
<keyword evidence="2" id="KW-0813">Transport</keyword>
<reference evidence="10" key="2">
    <citation type="submission" date="2019-07" db="EMBL/GenBank/DDBJ databases">
        <authorList>
            <person name="Seetharam A."/>
            <person name="Woodhouse M."/>
            <person name="Cannon E."/>
        </authorList>
    </citation>
    <scope>NUCLEOTIDE SEQUENCE [LARGE SCALE GENOMIC DNA]</scope>
    <source>
        <strain evidence="10">cv. B73</strain>
    </source>
</reference>
<organism evidence="10 11">
    <name type="scientific">Zea mays</name>
    <name type="common">Maize</name>
    <dbReference type="NCBI Taxonomy" id="4577"/>
    <lineage>
        <taxon>Eukaryota</taxon>
        <taxon>Viridiplantae</taxon>
        <taxon>Streptophyta</taxon>
        <taxon>Embryophyta</taxon>
        <taxon>Tracheophyta</taxon>
        <taxon>Spermatophyta</taxon>
        <taxon>Magnoliopsida</taxon>
        <taxon>Liliopsida</taxon>
        <taxon>Poales</taxon>
        <taxon>Poaceae</taxon>
        <taxon>PACMAD clade</taxon>
        <taxon>Panicoideae</taxon>
        <taxon>Andropogonodae</taxon>
        <taxon>Andropogoneae</taxon>
        <taxon>Tripsacinae</taxon>
        <taxon>Zea</taxon>
    </lineage>
</organism>
<feature type="transmembrane region" description="Helical" evidence="8">
    <location>
        <begin position="123"/>
        <end position="144"/>
    </location>
</feature>
<keyword evidence="6 8" id="KW-0472">Membrane</keyword>
<feature type="region of interest" description="Disordered" evidence="7">
    <location>
        <begin position="286"/>
        <end position="309"/>
    </location>
</feature>
<protein>
    <recommendedName>
        <fullName evidence="9">Amino acid transporter transmembrane domain-containing protein</fullName>
    </recommendedName>
</protein>
<feature type="region of interest" description="Disordered" evidence="7">
    <location>
        <begin position="376"/>
        <end position="414"/>
    </location>
</feature>
<dbReference type="PANTHER" id="PTHR48017">
    <property type="entry name" value="OS05G0424000 PROTEIN-RELATED"/>
    <property type="match status" value="1"/>
</dbReference>
<dbReference type="Pfam" id="PF01490">
    <property type="entry name" value="Aa_trans"/>
    <property type="match status" value="1"/>
</dbReference>
<proteinExistence type="evidence at protein level"/>
<evidence type="ECO:0000313" key="10">
    <source>
        <dbReference type="EnsemblPlants" id="Zm00001eb202080_P001"/>
    </source>
</evidence>
<evidence type="ECO:0000259" key="9">
    <source>
        <dbReference type="Pfam" id="PF01490"/>
    </source>
</evidence>
<keyword evidence="3 8" id="KW-0812">Transmembrane</keyword>
<evidence type="ECO:0000256" key="5">
    <source>
        <dbReference type="ARBA" id="ARBA00022989"/>
    </source>
</evidence>
<evidence type="ECO:0000256" key="2">
    <source>
        <dbReference type="ARBA" id="ARBA00022448"/>
    </source>
</evidence>
<feature type="transmembrane region" description="Helical" evidence="8">
    <location>
        <begin position="61"/>
        <end position="80"/>
    </location>
</feature>
<dbReference type="EnsemblPlants" id="Zm00001eb202080_T001">
    <property type="protein sequence ID" value="Zm00001eb202080_P001"/>
    <property type="gene ID" value="Zm00001eb202080"/>
</dbReference>
<name>A0A804P1J8_MAIZE</name>
<feature type="transmembrane region" description="Helical" evidence="8">
    <location>
        <begin position="35"/>
        <end position="54"/>
    </location>
</feature>
<keyword evidence="4" id="KW-0029">Amino-acid transport</keyword>
<evidence type="ECO:0000313" key="11">
    <source>
        <dbReference type="Proteomes" id="UP000007305"/>
    </source>
</evidence>
<evidence type="ECO:0000256" key="4">
    <source>
        <dbReference type="ARBA" id="ARBA00022970"/>
    </source>
</evidence>
<evidence type="ECO:0000256" key="8">
    <source>
        <dbReference type="SAM" id="Phobius"/>
    </source>
</evidence>
<dbReference type="Proteomes" id="UP000007305">
    <property type="component" value="Chromosome 4"/>
</dbReference>
<dbReference type="InParanoid" id="A0A804P1J8"/>
<keyword evidence="11" id="KW-1185">Reference proteome</keyword>
<evidence type="ECO:0000256" key="6">
    <source>
        <dbReference type="ARBA" id="ARBA00023136"/>
    </source>
</evidence>
<evidence type="ECO:0000256" key="1">
    <source>
        <dbReference type="ARBA" id="ARBA00004370"/>
    </source>
</evidence>